<gene>
    <name evidence="1" type="ORF">H9791_03395</name>
</gene>
<dbReference type="AlphaFoldDB" id="A0A9E2KFL5"/>
<name>A0A9E2KFL5_9BACE</name>
<proteinExistence type="predicted"/>
<reference evidence="1" key="2">
    <citation type="submission" date="2021-04" db="EMBL/GenBank/DDBJ databases">
        <authorList>
            <person name="Gilroy R."/>
        </authorList>
    </citation>
    <scope>NUCLEOTIDE SEQUENCE</scope>
    <source>
        <strain evidence="1">B3-3758</strain>
    </source>
</reference>
<comment type="caution">
    <text evidence="1">The sequence shown here is derived from an EMBL/GenBank/DDBJ whole genome shotgun (WGS) entry which is preliminary data.</text>
</comment>
<dbReference type="EMBL" id="JAHLFO010000040">
    <property type="protein sequence ID" value="MBU3813538.1"/>
    <property type="molecule type" value="Genomic_DNA"/>
</dbReference>
<accession>A0A9E2KFL5</accession>
<organism evidence="1 2">
    <name type="scientific">Candidatus Bacteroides intestinipullorum</name>
    <dbReference type="NCBI Taxonomy" id="2838471"/>
    <lineage>
        <taxon>Bacteria</taxon>
        <taxon>Pseudomonadati</taxon>
        <taxon>Bacteroidota</taxon>
        <taxon>Bacteroidia</taxon>
        <taxon>Bacteroidales</taxon>
        <taxon>Bacteroidaceae</taxon>
        <taxon>Bacteroides</taxon>
    </lineage>
</organism>
<evidence type="ECO:0000313" key="1">
    <source>
        <dbReference type="EMBL" id="MBU3813538.1"/>
    </source>
</evidence>
<evidence type="ECO:0000313" key="2">
    <source>
        <dbReference type="Proteomes" id="UP000824236"/>
    </source>
</evidence>
<protein>
    <submittedName>
        <fullName evidence="1">Uncharacterized protein</fullName>
    </submittedName>
</protein>
<reference evidence="1" key="1">
    <citation type="journal article" date="2021" name="PeerJ">
        <title>Extensive microbial diversity within the chicken gut microbiome revealed by metagenomics and culture.</title>
        <authorList>
            <person name="Gilroy R."/>
            <person name="Ravi A."/>
            <person name="Getino M."/>
            <person name="Pursley I."/>
            <person name="Horton D.L."/>
            <person name="Alikhan N.F."/>
            <person name="Baker D."/>
            <person name="Gharbi K."/>
            <person name="Hall N."/>
            <person name="Watson M."/>
            <person name="Adriaenssens E.M."/>
            <person name="Foster-Nyarko E."/>
            <person name="Jarju S."/>
            <person name="Secka A."/>
            <person name="Antonio M."/>
            <person name="Oren A."/>
            <person name="Chaudhuri R.R."/>
            <person name="La Ragione R."/>
            <person name="Hildebrand F."/>
            <person name="Pallen M.J."/>
        </authorList>
    </citation>
    <scope>NUCLEOTIDE SEQUENCE</scope>
    <source>
        <strain evidence="1">B3-3758</strain>
    </source>
</reference>
<dbReference type="Proteomes" id="UP000824236">
    <property type="component" value="Unassembled WGS sequence"/>
</dbReference>
<sequence>MDYPMEESNIRYTGITQATSDLGCADGDLSFSHNLISQNGGMRPIVLPDAEFTLGEGERLVYIHVMSQYKNYLVTTTDGKLGFYDQDFQYELIEGFSGADSILSVSSVGNTVIVFSDEGMHYLLYRDGSYEYLGQKPPETVISFSLTGKSQVLVKSTGSNSGQSLWMIQKNSGDESWSEPVRVSREAEDVHTGDWKTYVFRKAHLDISGIVLPNKPTGNDPVPDGWSDFPDEKGGGWCICIGSVNNADGTIAWSDVYMADDKYGQGSVKFRFFANSSADEAPPCDRSATNPEGWLSYPPSVNTDEDSVFSVSLSDGFEESEYKLLEADMLDRIELSDDDKTTVSTDVLGKAALWVYEATKENKFVYPFFVRYAYRLYDGSYIMQSAPLLMVPNSSGRPAVIINRMTGKDGNFKTLYYQVVGPHVELEIHKLVLGEGLEKWKDIVTGIDIFVSEQFYNYLPNGQLEYLYSREKYAYKDAYTISRLDNYSNFGSYMYTYQKLPVLSAEALYGTSVMEIDDEEQYLLGSIVIDLPEVEDAQGDYLEKIRSNGLFYLFKSYSIDPDDEDYLKEGTVEADENQLRNLNLQKTLPDDYQTHDLIKPLYAFAYNQRLNLANVRRELFDGFPAEMQVGYNVFFMGSEIMELKNYYTIFIYVHAGDGEDIIVSQPAGEEVYYFTDYLFYPDPNAYKAVIIQGGYFNQAAEIQLTEHKSLNGAYWFSGFKAGPVYESISPADVPVASANREIVEKNKIYTSEAGNPFYFPLGGINTVGVGEIRGISSTTRALSQGQFGQFPLLVFATDGIWAMEVSDTGLYSVKQPMSRDVCTNPQSITQTDGAVVFVSDKGLMVVDGSNVDLLSAELDGPSFDPQTVDRLHDVLAKENLLEEVGDQVPVKDFLEGCRIAYDYPNARLVLFREGSPYAYVYSLNSRTWATMSANFVTEVTDYPNSYLQRTTGEVVNLSQKQDYDDTGKEVRIFLLSRPMKLGDDALKTVNAVVNRGQMRRMEGAVMVFASHDGMNYVPIGSARGYRVTRLQGSPYRYFRVAIVRDMHIGESLAQTSVYFTRKWRNKPR</sequence>